<dbReference type="RefSeq" id="XP_006667285.1">
    <property type="nucleotide sequence ID" value="XM_006667222.1"/>
</dbReference>
<feature type="compositionally biased region" description="Basic and acidic residues" evidence="10">
    <location>
        <begin position="978"/>
        <end position="991"/>
    </location>
</feature>
<dbReference type="STRING" id="983644.G3JCD4"/>
<evidence type="ECO:0000256" key="6">
    <source>
        <dbReference type="ARBA" id="ARBA00022840"/>
    </source>
</evidence>
<dbReference type="InterPro" id="IPR011009">
    <property type="entry name" value="Kinase-like_dom_sf"/>
</dbReference>
<evidence type="ECO:0000256" key="9">
    <source>
        <dbReference type="PROSITE-ProRule" id="PRU10141"/>
    </source>
</evidence>
<keyword evidence="2 12" id="KW-0723">Serine/threonine-protein kinase</keyword>
<keyword evidence="13" id="KW-1185">Reference proteome</keyword>
<protein>
    <recommendedName>
        <fullName evidence="1">non-specific serine/threonine protein kinase</fullName>
        <ecNumber evidence="1">2.7.11.1</ecNumber>
    </recommendedName>
</protein>
<feature type="region of interest" description="Disordered" evidence="10">
    <location>
        <begin position="1182"/>
        <end position="1210"/>
    </location>
</feature>
<dbReference type="Gene3D" id="1.10.510.10">
    <property type="entry name" value="Transferase(Phosphotransferase) domain 1"/>
    <property type="match status" value="1"/>
</dbReference>
<evidence type="ECO:0000256" key="10">
    <source>
        <dbReference type="SAM" id="MobiDB-lite"/>
    </source>
</evidence>
<feature type="compositionally biased region" description="Polar residues" evidence="10">
    <location>
        <begin position="304"/>
        <end position="315"/>
    </location>
</feature>
<feature type="region of interest" description="Disordered" evidence="10">
    <location>
        <begin position="1443"/>
        <end position="1479"/>
    </location>
</feature>
<dbReference type="GO" id="GO:0042149">
    <property type="term" value="P:cellular response to glucose starvation"/>
    <property type="evidence" value="ECO:0007669"/>
    <property type="project" value="UniProtKB-ARBA"/>
</dbReference>
<dbReference type="GO" id="GO:0004674">
    <property type="term" value="F:protein serine/threonine kinase activity"/>
    <property type="evidence" value="ECO:0007669"/>
    <property type="project" value="UniProtKB-KW"/>
</dbReference>
<keyword evidence="3" id="KW-0808">Transferase</keyword>
<dbReference type="eggNOG" id="KOG0585">
    <property type="taxonomic scope" value="Eukaryota"/>
</dbReference>
<feature type="region of interest" description="Disordered" evidence="10">
    <location>
        <begin position="1029"/>
        <end position="1056"/>
    </location>
</feature>
<dbReference type="GO" id="GO:0007165">
    <property type="term" value="P:signal transduction"/>
    <property type="evidence" value="ECO:0007669"/>
    <property type="project" value="TreeGrafter"/>
</dbReference>
<dbReference type="EMBL" id="JH126400">
    <property type="protein sequence ID" value="EGX93799.1"/>
    <property type="molecule type" value="Genomic_DNA"/>
</dbReference>
<dbReference type="GO" id="GO:0005524">
    <property type="term" value="F:ATP binding"/>
    <property type="evidence" value="ECO:0007669"/>
    <property type="project" value="UniProtKB-UniRule"/>
</dbReference>
<dbReference type="FunFam" id="3.30.200.20:FF:000206">
    <property type="entry name" value="Serine/threonine-protein kinase Ssp1"/>
    <property type="match status" value="1"/>
</dbReference>
<dbReference type="VEuPathDB" id="FungiDB:CCM_02068"/>
<feature type="region of interest" description="Disordered" evidence="10">
    <location>
        <begin position="1071"/>
        <end position="1092"/>
    </location>
</feature>
<feature type="binding site" evidence="9">
    <location>
        <position position="440"/>
    </location>
    <ligand>
        <name>ATP</name>
        <dbReference type="ChEBI" id="CHEBI:30616"/>
    </ligand>
</feature>
<keyword evidence="4 9" id="KW-0547">Nucleotide-binding</keyword>
<name>G3JCD4_CORMM</name>
<dbReference type="PROSITE" id="PS00107">
    <property type="entry name" value="PROTEIN_KINASE_ATP"/>
    <property type="match status" value="1"/>
</dbReference>
<feature type="compositionally biased region" description="Basic and acidic residues" evidence="10">
    <location>
        <begin position="1458"/>
        <end position="1467"/>
    </location>
</feature>
<feature type="compositionally biased region" description="Low complexity" evidence="10">
    <location>
        <begin position="594"/>
        <end position="606"/>
    </location>
</feature>
<dbReference type="FunFam" id="1.10.510.10:FF:000614">
    <property type="entry name" value="Serine/threonine protein kinase, putative"/>
    <property type="match status" value="1"/>
</dbReference>
<feature type="compositionally biased region" description="Polar residues" evidence="10">
    <location>
        <begin position="1284"/>
        <end position="1294"/>
    </location>
</feature>
<dbReference type="SMART" id="SM00220">
    <property type="entry name" value="S_TKc"/>
    <property type="match status" value="1"/>
</dbReference>
<dbReference type="InParanoid" id="G3JCD4"/>
<evidence type="ECO:0000256" key="1">
    <source>
        <dbReference type="ARBA" id="ARBA00012513"/>
    </source>
</evidence>
<dbReference type="KEGG" id="cmt:CCM_02068"/>
<evidence type="ECO:0000256" key="8">
    <source>
        <dbReference type="ARBA" id="ARBA00048679"/>
    </source>
</evidence>
<evidence type="ECO:0000256" key="4">
    <source>
        <dbReference type="ARBA" id="ARBA00022741"/>
    </source>
</evidence>
<organism evidence="12 13">
    <name type="scientific">Cordyceps militaris (strain CM01)</name>
    <name type="common">Caterpillar fungus</name>
    <dbReference type="NCBI Taxonomy" id="983644"/>
    <lineage>
        <taxon>Eukaryota</taxon>
        <taxon>Fungi</taxon>
        <taxon>Dikarya</taxon>
        <taxon>Ascomycota</taxon>
        <taxon>Pezizomycotina</taxon>
        <taxon>Sordariomycetes</taxon>
        <taxon>Hypocreomycetidae</taxon>
        <taxon>Hypocreales</taxon>
        <taxon>Cordycipitaceae</taxon>
        <taxon>Cordyceps</taxon>
    </lineage>
</organism>
<comment type="catalytic activity">
    <reaction evidence="7">
        <text>L-threonyl-[protein] + ATP = O-phospho-L-threonyl-[protein] + ADP + H(+)</text>
        <dbReference type="Rhea" id="RHEA:46608"/>
        <dbReference type="Rhea" id="RHEA-COMP:11060"/>
        <dbReference type="Rhea" id="RHEA-COMP:11605"/>
        <dbReference type="ChEBI" id="CHEBI:15378"/>
        <dbReference type="ChEBI" id="CHEBI:30013"/>
        <dbReference type="ChEBI" id="CHEBI:30616"/>
        <dbReference type="ChEBI" id="CHEBI:61977"/>
        <dbReference type="ChEBI" id="CHEBI:456216"/>
        <dbReference type="EC" id="2.7.11.1"/>
    </reaction>
</comment>
<feature type="region of interest" description="Disordered" evidence="10">
    <location>
        <begin position="978"/>
        <end position="1015"/>
    </location>
</feature>
<gene>
    <name evidence="12" type="ORF">CCM_02068</name>
</gene>
<reference evidence="12 13" key="1">
    <citation type="journal article" date="2011" name="Genome Biol.">
        <title>Genome sequence of the insect pathogenic fungus Cordyceps militaris, a valued traditional Chinese medicine.</title>
        <authorList>
            <person name="Zheng P."/>
            <person name="Xia Y."/>
            <person name="Xiao G."/>
            <person name="Xiong C."/>
            <person name="Hu X."/>
            <person name="Zhang S."/>
            <person name="Zheng H."/>
            <person name="Huang Y."/>
            <person name="Zhou Y."/>
            <person name="Wang S."/>
            <person name="Zhao G.P."/>
            <person name="Liu X."/>
            <person name="St Leger R.J."/>
            <person name="Wang C."/>
        </authorList>
    </citation>
    <scope>NUCLEOTIDE SEQUENCE [LARGE SCALE GENOMIC DNA]</scope>
    <source>
        <strain evidence="12 13">CM01</strain>
    </source>
</reference>
<comment type="catalytic activity">
    <reaction evidence="8">
        <text>L-seryl-[protein] + ATP = O-phospho-L-seryl-[protein] + ADP + H(+)</text>
        <dbReference type="Rhea" id="RHEA:17989"/>
        <dbReference type="Rhea" id="RHEA-COMP:9863"/>
        <dbReference type="Rhea" id="RHEA-COMP:11604"/>
        <dbReference type="ChEBI" id="CHEBI:15378"/>
        <dbReference type="ChEBI" id="CHEBI:29999"/>
        <dbReference type="ChEBI" id="CHEBI:30616"/>
        <dbReference type="ChEBI" id="CHEBI:83421"/>
        <dbReference type="ChEBI" id="CHEBI:456216"/>
        <dbReference type="EC" id="2.7.11.1"/>
    </reaction>
</comment>
<dbReference type="GeneID" id="18164097"/>
<feature type="region of interest" description="Disordered" evidence="10">
    <location>
        <begin position="1260"/>
        <end position="1294"/>
    </location>
</feature>
<evidence type="ECO:0000256" key="7">
    <source>
        <dbReference type="ARBA" id="ARBA00047899"/>
    </source>
</evidence>
<proteinExistence type="predicted"/>
<dbReference type="OMA" id="SIDYNPH"/>
<evidence type="ECO:0000256" key="2">
    <source>
        <dbReference type="ARBA" id="ARBA00022527"/>
    </source>
</evidence>
<dbReference type="Pfam" id="PF00069">
    <property type="entry name" value="Pkinase"/>
    <property type="match status" value="2"/>
</dbReference>
<dbReference type="Gene3D" id="3.30.200.20">
    <property type="entry name" value="Phosphorylase Kinase, domain 1"/>
    <property type="match status" value="1"/>
</dbReference>
<feature type="compositionally biased region" description="Low complexity" evidence="10">
    <location>
        <begin position="340"/>
        <end position="357"/>
    </location>
</feature>
<dbReference type="HOGENOM" id="CLU_004329_0_0_1"/>
<feature type="compositionally biased region" description="Basic and acidic residues" evidence="10">
    <location>
        <begin position="1201"/>
        <end position="1210"/>
    </location>
</feature>
<feature type="region of interest" description="Disordered" evidence="10">
    <location>
        <begin position="1"/>
        <end position="26"/>
    </location>
</feature>
<evidence type="ECO:0000256" key="3">
    <source>
        <dbReference type="ARBA" id="ARBA00022679"/>
    </source>
</evidence>
<evidence type="ECO:0000313" key="13">
    <source>
        <dbReference type="Proteomes" id="UP000001610"/>
    </source>
</evidence>
<sequence length="1492" mass="163513">MAKFGDGFDQSQRRKRYGDGCGGGGKGKRAAFGVGRRYLDTLVHDNHSLCVDNNEYPSNRDLPSCTAKGRRTGSRRLAAGRSRSVAVVSQAPPTTHSDTTPWGSIGGANRQLQYSGTEYLNKAVMGNRLGVQPTVTSDKVAFASGRKQKRRRLVRKSDEMAQCGATPGGPDGTVQSGTLCTAATAVAAAAVLGTGGPSPSSSTIPAKTTKASRLFRPPLPSQLFPTTSTSLSIISIHHHNHAFPEPPRFLIPTLPTHLAELSNNVPLSPRLRTFTTPGCFPPRLSPGHKINQNVDSSLSRDDYQSTMMEQPNNSAEPPLWPHERSSAGPLAQSASMPLRTASSTPVSSPSLFSPTPSRHILHTSSMSESNTPAPPPGGPFLHPLQTHKVRETHKALIDNDNVTGRKVINQYEVIEEIGRGMHGKVKLARNLETGENVAIKIIPRFSKKRRLGKVTAMSHEDKTKKEIAILKKIRHPNVVALLEIIDDPELKKIYMVLEHVELGEVVWRKKGLPHVCLYERRRAEREMRGEPPSQQEIQYDEMLERRQVIKELKRARMAQNYSGPANFWSVEHGAADESGSVAWSRISKDDLDIPSSHPSRSTSPNSFQHQSRRPSATSFSVAGPTELSEEVYWEDNLVTPGPPTADVDPVAAIDGLDEDGSRYRRRSPSMADSIISHMSSIDYNPHVHDPFADDYSYVPCFTFDQARSAFQDTVLGLEYLHYQGVVHRDIKPANLLWSKNHRIKISDFGVSYFGRPNRDGEPDDTVLESEAKDFDNDLELAKTVGTPAFFAPELCYTDLDKEQPKVSEQIDVWSLGVTLYCLIFARIPFLAEDEFQMFKKIATDDVYIPRRRLAPVHPSTSPAGTSLYKRQNSRPYRDDNDVVYEDVDNLLYDLLRQMLTKNPEKRIRVRDIKRHPWVVQGLANPRAWAEETDPARPLGGRKIQVDEKEVSAAVVPLTFLERARSAVKKAVGKVIHPLGERSDSKTRRRADSSAASSTGDNYYRSMPTTPHYSVDRRSVFMPDDYLAARHTPPSVDHSATPSVTIGAPQSDIGQGSRASLLTGSELNRSGSGLSEAFAHDPSPPTGRTWHRATASQSKLGNHFLSLSPVLNEPMKIPPFTNEASASGADSRQKFSLFNSLDKRAAAQVSLSRPIVSGGSHHGAASILIKRPIEHDKHSISALTSPLSSSPVTFPSYRNAHPKSDPDFQSRREFGLIDQVDSTDDLASQADSTKAMASSPESSIAAHLDMAGRRVDGLSQALPIAKPRPMSLQQVGYTSRDKGSGQATVNSASTDSMEVITTPLTSPSETTSPMRTVPTSKGASEKILAFQSDPSLPALLSNASSVSADMEGELLGRPGVVHNQAPLPGDGEPLSSESLGKINNSYAAEQSVFNNPPAMESGTLAMQFDQSTPQSPPMQPVTDDHYPTEYPDDEDGSDDGFWLMTKSKRKTLSPAPRRRPFEARRRDTNLSNVSVASDETAKRVVLHPDDLGI</sequence>
<feature type="compositionally biased region" description="Low complexity" evidence="10">
    <location>
        <begin position="1182"/>
        <end position="1195"/>
    </location>
</feature>
<feature type="compositionally biased region" description="Polar residues" evidence="10">
    <location>
        <begin position="362"/>
        <end position="371"/>
    </location>
</feature>
<keyword evidence="6 9" id="KW-0067">ATP-binding</keyword>
<evidence type="ECO:0000313" key="12">
    <source>
        <dbReference type="EMBL" id="EGX93799.1"/>
    </source>
</evidence>
<dbReference type="Proteomes" id="UP000001610">
    <property type="component" value="Unassembled WGS sequence"/>
</dbReference>
<feature type="compositionally biased region" description="Polar residues" evidence="10">
    <location>
        <begin position="607"/>
        <end position="620"/>
    </location>
</feature>
<dbReference type="InterPro" id="IPR000719">
    <property type="entry name" value="Prot_kinase_dom"/>
</dbReference>
<feature type="region of interest" description="Disordered" evidence="10">
    <location>
        <begin position="589"/>
        <end position="621"/>
    </location>
</feature>
<feature type="region of interest" description="Disordered" evidence="10">
    <location>
        <begin position="302"/>
        <end position="381"/>
    </location>
</feature>
<evidence type="ECO:0000256" key="5">
    <source>
        <dbReference type="ARBA" id="ARBA00022777"/>
    </source>
</evidence>
<dbReference type="GO" id="GO:0001558">
    <property type="term" value="P:regulation of cell growth"/>
    <property type="evidence" value="ECO:0007669"/>
    <property type="project" value="UniProtKB-ARBA"/>
</dbReference>
<dbReference type="PANTHER" id="PTHR43895:SF152">
    <property type="entry name" value="SERINE_THREONINE-PROTEIN KINASE TOS3"/>
    <property type="match status" value="1"/>
</dbReference>
<dbReference type="PROSITE" id="PS50011">
    <property type="entry name" value="PROTEIN_KINASE_DOM"/>
    <property type="match status" value="1"/>
</dbReference>
<dbReference type="PANTHER" id="PTHR43895">
    <property type="entry name" value="CALCIUM/CALMODULIN-DEPENDENT PROTEIN KINASE KINASE-RELATED"/>
    <property type="match status" value="1"/>
</dbReference>
<dbReference type="SUPFAM" id="SSF56112">
    <property type="entry name" value="Protein kinase-like (PK-like)"/>
    <property type="match status" value="1"/>
</dbReference>
<dbReference type="InterPro" id="IPR017441">
    <property type="entry name" value="Protein_kinase_ATP_BS"/>
</dbReference>
<dbReference type="CDD" id="cd14008">
    <property type="entry name" value="STKc_LKB1_CaMKK"/>
    <property type="match status" value="1"/>
</dbReference>
<keyword evidence="5 12" id="KW-0418">Kinase</keyword>
<accession>G3JCD4</accession>
<feature type="domain" description="Protein kinase" evidence="11">
    <location>
        <begin position="411"/>
        <end position="918"/>
    </location>
</feature>
<dbReference type="OrthoDB" id="68483at2759"/>
<dbReference type="EC" id="2.7.11.1" evidence="1"/>
<evidence type="ECO:0000259" key="11">
    <source>
        <dbReference type="PROSITE" id="PS50011"/>
    </source>
</evidence>